<evidence type="ECO:0000313" key="1">
    <source>
        <dbReference type="EMBL" id="KAF9483570.1"/>
    </source>
</evidence>
<accession>A0A9P5ZBA5</accession>
<comment type="caution">
    <text evidence="1">The sequence shown here is derived from an EMBL/GenBank/DDBJ whole genome shotgun (WGS) entry which is preliminary data.</text>
</comment>
<protein>
    <submittedName>
        <fullName evidence="1">Uncharacterized protein</fullName>
    </submittedName>
</protein>
<dbReference type="Proteomes" id="UP000807469">
    <property type="component" value="Unassembled WGS sequence"/>
</dbReference>
<sequence>MANIPRLPRPGDDWNQNDLRSYDIRLEFQDTQTFFGDTNLPESSIQQDFLTALCAKDTANDESYNLLVQAACAKSLDPSEPSNVVVDFTVSLLHSVGYIRRPRYIQTRVAQPFYCCHEEEEETIHNDVCVIDNTTGRTVLIVQEAQSQPSRADPHARLVIAAIAAFQMHNWIRSSMVLPKLDSMVIPGIIMLFSTPSFFKIPVTRDLAECVRNGQFPSAPTIVAGHVPKIPIPIGRFTEGMVNLDNRRIFLQCFEAFKKFLV</sequence>
<dbReference type="EMBL" id="MU155152">
    <property type="protein sequence ID" value="KAF9483570.1"/>
    <property type="molecule type" value="Genomic_DNA"/>
</dbReference>
<dbReference type="AlphaFoldDB" id="A0A9P5ZBA5"/>
<dbReference type="OrthoDB" id="3258141at2759"/>
<name>A0A9P5ZBA5_9AGAR</name>
<proteinExistence type="predicted"/>
<reference evidence="1" key="1">
    <citation type="submission" date="2020-11" db="EMBL/GenBank/DDBJ databases">
        <authorList>
            <consortium name="DOE Joint Genome Institute"/>
            <person name="Ahrendt S."/>
            <person name="Riley R."/>
            <person name="Andreopoulos W."/>
            <person name="Labutti K."/>
            <person name="Pangilinan J."/>
            <person name="Ruiz-Duenas F.J."/>
            <person name="Barrasa J.M."/>
            <person name="Sanchez-Garcia M."/>
            <person name="Camarero S."/>
            <person name="Miyauchi S."/>
            <person name="Serrano A."/>
            <person name="Linde D."/>
            <person name="Babiker R."/>
            <person name="Drula E."/>
            <person name="Ayuso-Fernandez I."/>
            <person name="Pacheco R."/>
            <person name="Padilla G."/>
            <person name="Ferreira P."/>
            <person name="Barriuso J."/>
            <person name="Kellner H."/>
            <person name="Castanera R."/>
            <person name="Alfaro M."/>
            <person name="Ramirez L."/>
            <person name="Pisabarro A.G."/>
            <person name="Kuo A."/>
            <person name="Tritt A."/>
            <person name="Lipzen A."/>
            <person name="He G."/>
            <person name="Yan M."/>
            <person name="Ng V."/>
            <person name="Cullen D."/>
            <person name="Martin F."/>
            <person name="Rosso M.-N."/>
            <person name="Henrissat B."/>
            <person name="Hibbett D."/>
            <person name="Martinez A.T."/>
            <person name="Grigoriev I.V."/>
        </authorList>
    </citation>
    <scope>NUCLEOTIDE SEQUENCE</scope>
    <source>
        <strain evidence="1">CIRM-BRFM 674</strain>
    </source>
</reference>
<organism evidence="1 2">
    <name type="scientific">Pholiota conissans</name>
    <dbReference type="NCBI Taxonomy" id="109636"/>
    <lineage>
        <taxon>Eukaryota</taxon>
        <taxon>Fungi</taxon>
        <taxon>Dikarya</taxon>
        <taxon>Basidiomycota</taxon>
        <taxon>Agaricomycotina</taxon>
        <taxon>Agaricomycetes</taxon>
        <taxon>Agaricomycetidae</taxon>
        <taxon>Agaricales</taxon>
        <taxon>Agaricineae</taxon>
        <taxon>Strophariaceae</taxon>
        <taxon>Pholiota</taxon>
    </lineage>
</organism>
<keyword evidence="2" id="KW-1185">Reference proteome</keyword>
<gene>
    <name evidence="1" type="ORF">BDN70DRAFT_958995</name>
</gene>
<evidence type="ECO:0000313" key="2">
    <source>
        <dbReference type="Proteomes" id="UP000807469"/>
    </source>
</evidence>